<organism evidence="2">
    <name type="scientific">Spironucleus salmonicida</name>
    <dbReference type="NCBI Taxonomy" id="348837"/>
    <lineage>
        <taxon>Eukaryota</taxon>
        <taxon>Metamonada</taxon>
        <taxon>Diplomonadida</taxon>
        <taxon>Hexamitidae</taxon>
        <taxon>Hexamitinae</taxon>
        <taxon>Spironucleus</taxon>
    </lineage>
</organism>
<feature type="coiled-coil region" evidence="1">
    <location>
        <begin position="18"/>
        <end position="88"/>
    </location>
</feature>
<reference evidence="2 3" key="1">
    <citation type="journal article" date="2014" name="PLoS Genet.">
        <title>The Genome of Spironucleus salmonicida Highlights a Fish Pathogen Adapted to Fluctuating Environments.</title>
        <authorList>
            <person name="Xu F."/>
            <person name="Jerlstrom-Hultqvist J."/>
            <person name="Einarsson E."/>
            <person name="Astvaldsson A."/>
            <person name="Svard S.G."/>
            <person name="Andersson J.O."/>
        </authorList>
    </citation>
    <scope>NUCLEOTIDE SEQUENCE</scope>
    <source>
        <strain evidence="3">ATCC 50377</strain>
    </source>
</reference>
<evidence type="ECO:0000256" key="1">
    <source>
        <dbReference type="SAM" id="Coils"/>
    </source>
</evidence>
<feature type="coiled-coil region" evidence="1">
    <location>
        <begin position="160"/>
        <end position="233"/>
    </location>
</feature>
<evidence type="ECO:0000313" key="4">
    <source>
        <dbReference type="Proteomes" id="UP000018208"/>
    </source>
</evidence>
<reference evidence="3" key="2">
    <citation type="submission" date="2020-12" db="EMBL/GenBank/DDBJ databases">
        <title>New Spironucleus salmonicida genome in near-complete chromosomes.</title>
        <authorList>
            <person name="Xu F."/>
            <person name="Kurt Z."/>
            <person name="Jimenez-Gonzalez A."/>
            <person name="Astvaldsson A."/>
            <person name="Andersson J.O."/>
            <person name="Svard S.G."/>
        </authorList>
    </citation>
    <scope>NUCLEOTIDE SEQUENCE</scope>
    <source>
        <strain evidence="3">ATCC 50377</strain>
    </source>
</reference>
<name>V6LAX3_9EUKA</name>
<dbReference type="Proteomes" id="UP000018208">
    <property type="component" value="Unassembled WGS sequence"/>
</dbReference>
<dbReference type="EMBL" id="AUWU02000006">
    <property type="protein sequence ID" value="KAH0572315.1"/>
    <property type="molecule type" value="Genomic_DNA"/>
</dbReference>
<gene>
    <name evidence="2" type="ORF">SS50377_19094</name>
    <name evidence="3" type="ORF">SS50377_26525</name>
</gene>
<keyword evidence="1" id="KW-0175">Coiled coil</keyword>
<evidence type="ECO:0000313" key="3">
    <source>
        <dbReference type="EMBL" id="KAH0572315.1"/>
    </source>
</evidence>
<protein>
    <submittedName>
        <fullName evidence="2">Uncharacterized protein</fullName>
    </submittedName>
</protein>
<accession>V6LAX3</accession>
<dbReference type="AlphaFoldDB" id="V6LAX3"/>
<dbReference type="VEuPathDB" id="GiardiaDB:SS50377_26525"/>
<dbReference type="EMBL" id="KI546170">
    <property type="protein sequence ID" value="EST41378.1"/>
    <property type="molecule type" value="Genomic_DNA"/>
</dbReference>
<sequence>MTLKSATNYKSTGQQLQMESLQKQLNYSEKQLQQYKKQLEASQNVDNSFYQNQIKELLQQKNTLQHENSALQNEVEKYTTTISSLNNTANAFPDSVQYYKIQIQDLQQTVTGLKISQNQYQKDNEKLYKTLVSKEKTSFISEQLAQDPKLFKIVSSCTNCNQLKAEINELTSTISQYDEAFKDKKLLLIQLHQGMKQQQSQFSSENKELLEENNNLKAKINKMRLKRIDLEKQFYQYQNDVKNDSSLDKTKVVQDANYVKQLQDTITTQNIELEQNNIEITALKHSSNVTENYQKRNESLKFEVRSLNSQLKSITQMHQQLQRSNKQQQYDFEIQMSILRSELQETRTKLQEARDTSKQARKLQSQDERIYEMQVQLNRGHEETYKQFQFLNEIEQILNTELQEV</sequence>
<evidence type="ECO:0000313" key="2">
    <source>
        <dbReference type="EMBL" id="EST41378.1"/>
    </source>
</evidence>
<keyword evidence="4" id="KW-1185">Reference proteome</keyword>
<feature type="coiled-coil region" evidence="1">
    <location>
        <begin position="290"/>
        <end position="363"/>
    </location>
</feature>
<proteinExistence type="predicted"/>